<dbReference type="EC" id="1.14.16.1" evidence="8"/>
<sequence length="235" mass="26573">MKTTSRYNAYEPDACGHIHYSADDDAVWHDLIIPQRARTDRYCSRIFRSGLDSLQLSDDRIPQCSEVSERLEAATGWRVTPVPALISFDRFYALLADRRFPAASFIRARDEMDYLQEPDIFHEIFGHTPLLANPQIAEFSHRIGQLGCRARPEDHVWLARLYWFTVEFGLIREDGRIRALGAGLASSASELPYAVDGDIALRQPFDLLEVLRTPTASTSTSRSILYSTASNSCSN</sequence>
<dbReference type="InterPro" id="IPR036329">
    <property type="entry name" value="Aro-AA_hydroxylase_C_sf"/>
</dbReference>
<dbReference type="EMBL" id="JBHSWE010000001">
    <property type="protein sequence ID" value="MFC6671202.1"/>
    <property type="molecule type" value="Genomic_DNA"/>
</dbReference>
<organism evidence="8 9">
    <name type="scientific">Marinobacterium aestuariivivens</name>
    <dbReference type="NCBI Taxonomy" id="1698799"/>
    <lineage>
        <taxon>Bacteria</taxon>
        <taxon>Pseudomonadati</taxon>
        <taxon>Pseudomonadota</taxon>
        <taxon>Gammaproteobacteria</taxon>
        <taxon>Oceanospirillales</taxon>
        <taxon>Oceanospirillaceae</taxon>
        <taxon>Marinobacterium</taxon>
    </lineage>
</organism>
<reference evidence="9" key="1">
    <citation type="journal article" date="2019" name="Int. J. Syst. Evol. Microbiol.">
        <title>The Global Catalogue of Microorganisms (GCM) 10K type strain sequencing project: providing services to taxonomists for standard genome sequencing and annotation.</title>
        <authorList>
            <consortium name="The Broad Institute Genomics Platform"/>
            <consortium name="The Broad Institute Genome Sequencing Center for Infectious Disease"/>
            <person name="Wu L."/>
            <person name="Ma J."/>
        </authorList>
    </citation>
    <scope>NUCLEOTIDE SEQUENCE [LARGE SCALE GENOMIC DNA]</scope>
    <source>
        <strain evidence="9">NBRC 111756</strain>
    </source>
</reference>
<dbReference type="GO" id="GO:0004505">
    <property type="term" value="F:phenylalanine 4-monooxygenase activity"/>
    <property type="evidence" value="ECO:0007669"/>
    <property type="project" value="UniProtKB-EC"/>
</dbReference>
<gene>
    <name evidence="8" type="primary">phhA</name>
    <name evidence="8" type="ORF">ACFQDL_14820</name>
</gene>
<dbReference type="InterPro" id="IPR001273">
    <property type="entry name" value="ArAA_hydroxylase"/>
</dbReference>
<keyword evidence="6" id="KW-0503">Monooxygenase</keyword>
<evidence type="ECO:0000256" key="6">
    <source>
        <dbReference type="ARBA" id="ARBA00023033"/>
    </source>
</evidence>
<name>A0ABW2A140_9GAMM</name>
<dbReference type="PANTHER" id="PTHR11473:SF24">
    <property type="entry name" value="PHENYLALANINE-4-HYDROXYLASE"/>
    <property type="match status" value="1"/>
</dbReference>
<evidence type="ECO:0000256" key="4">
    <source>
        <dbReference type="ARBA" id="ARBA00023002"/>
    </source>
</evidence>
<dbReference type="Gene3D" id="1.10.800.10">
    <property type="entry name" value="Aromatic amino acid hydroxylase"/>
    <property type="match status" value="1"/>
</dbReference>
<dbReference type="InterPro" id="IPR019774">
    <property type="entry name" value="Aromatic-AA_hydroxylase_C"/>
</dbReference>
<protein>
    <submittedName>
        <fullName evidence="8">Phenylalanine 4-monooxygenase</fullName>
        <ecNumber evidence="8">1.14.16.1</ecNumber>
    </submittedName>
</protein>
<dbReference type="PRINTS" id="PR00372">
    <property type="entry name" value="FYWHYDRXLASE"/>
</dbReference>
<accession>A0ABW2A140</accession>
<keyword evidence="4 8" id="KW-0560">Oxidoreductase</keyword>
<evidence type="ECO:0000256" key="1">
    <source>
        <dbReference type="ARBA" id="ARBA00001954"/>
    </source>
</evidence>
<evidence type="ECO:0000256" key="5">
    <source>
        <dbReference type="ARBA" id="ARBA00023004"/>
    </source>
</evidence>
<comment type="cofactor">
    <cofactor evidence="1">
        <name>Fe(2+)</name>
        <dbReference type="ChEBI" id="CHEBI:29033"/>
    </cofactor>
</comment>
<dbReference type="PROSITE" id="PS51410">
    <property type="entry name" value="BH4_AAA_HYDROXYL_2"/>
    <property type="match status" value="1"/>
</dbReference>
<dbReference type="RefSeq" id="WP_379909711.1">
    <property type="nucleotide sequence ID" value="NZ_JBHSWE010000001.1"/>
</dbReference>
<dbReference type="PANTHER" id="PTHR11473">
    <property type="entry name" value="AROMATIC AMINO ACID HYDROXYLASE"/>
    <property type="match status" value="1"/>
</dbReference>
<evidence type="ECO:0000313" key="9">
    <source>
        <dbReference type="Proteomes" id="UP001596422"/>
    </source>
</evidence>
<proteinExistence type="inferred from homology"/>
<dbReference type="Pfam" id="PF00351">
    <property type="entry name" value="Biopterin_H"/>
    <property type="match status" value="1"/>
</dbReference>
<evidence type="ECO:0000313" key="8">
    <source>
        <dbReference type="EMBL" id="MFC6671202.1"/>
    </source>
</evidence>
<dbReference type="SUPFAM" id="SSF56534">
    <property type="entry name" value="Aromatic aminoacid monoxygenases, catalytic and oligomerization domains"/>
    <property type="match status" value="1"/>
</dbReference>
<evidence type="ECO:0000256" key="3">
    <source>
        <dbReference type="ARBA" id="ARBA00022723"/>
    </source>
</evidence>
<dbReference type="InterPro" id="IPR036951">
    <property type="entry name" value="ArAA_hydroxylase_sf"/>
</dbReference>
<keyword evidence="9" id="KW-1185">Reference proteome</keyword>
<comment type="caution">
    <text evidence="8">The sequence shown here is derived from an EMBL/GenBank/DDBJ whole genome shotgun (WGS) entry which is preliminary data.</text>
</comment>
<feature type="domain" description="Biopterin-dependent aromatic amino acid hydroxylase family profile" evidence="7">
    <location>
        <begin position="1"/>
        <end position="235"/>
    </location>
</feature>
<evidence type="ECO:0000259" key="7">
    <source>
        <dbReference type="PROSITE" id="PS51410"/>
    </source>
</evidence>
<comment type="similarity">
    <text evidence="2">Belongs to the biopterin-dependent aromatic amino acid hydroxylase family.</text>
</comment>
<dbReference type="Proteomes" id="UP001596422">
    <property type="component" value="Unassembled WGS sequence"/>
</dbReference>
<evidence type="ECO:0000256" key="2">
    <source>
        <dbReference type="ARBA" id="ARBA00009712"/>
    </source>
</evidence>
<keyword evidence="3" id="KW-0479">Metal-binding</keyword>
<keyword evidence="5" id="KW-0408">Iron</keyword>